<name>A0A2K0TKN9_9HYPO</name>
<dbReference type="InterPro" id="IPR055647">
    <property type="entry name" value="DUF7223"/>
</dbReference>
<comment type="caution">
    <text evidence="4">The sequence shown here is derived from an EMBL/GenBank/DDBJ whole genome shotgun (WGS) entry which is preliminary data.</text>
</comment>
<evidence type="ECO:0000313" key="5">
    <source>
        <dbReference type="Proteomes" id="UP000236546"/>
    </source>
</evidence>
<dbReference type="EMBL" id="MTYH01000016">
    <property type="protein sequence ID" value="PNP46087.1"/>
    <property type="molecule type" value="Genomic_DNA"/>
</dbReference>
<sequence length="450" mass="45545">MFAKSSASAGLLVALFSYVSASPVLLKREPAAPANLVLSPAGNGGSDLKLATQDHFIWTHEDQGIYANLTITANQGVRLLSALSFQNVVESVDCSSQDVTVKFDSATSLKAAQTAWAWVNQAPANTIIYIAEGDTCAGDSGRQPFSVESVTYDSTANTATLAATKAAWKSFAQDASIRISGAPATSTSARSVSKDVAIDVSHDFSGQIYSTTIDGVNLGISCSTCNTQGTLNADITLSLSDGFEASVTTSNSLGATFEVSLTASGGLTSPLSTNIPIFSTALAGFTIADVVTIGPQLQLVAEASISSFTASATATVGVEATLPDGSGFTLGQGVNISPVIQAKGLGLSGQVSIAASIVPTATLQLAATFFDEGLVGGIALKAPQLTANFAGAASTAGETACGNSTAEVSVEIDAGVELDAFGGFGGDTDQPNLTKIFSASTTLWKACLVV</sequence>
<evidence type="ECO:0000259" key="3">
    <source>
        <dbReference type="Pfam" id="PF23865"/>
    </source>
</evidence>
<feature type="chain" id="PRO_5014433669" evidence="1">
    <location>
        <begin position="22"/>
        <end position="450"/>
    </location>
</feature>
<dbReference type="AlphaFoldDB" id="A0A2K0TKN9"/>
<feature type="signal peptide" evidence="1">
    <location>
        <begin position="1"/>
        <end position="21"/>
    </location>
</feature>
<keyword evidence="1" id="KW-0732">Signal</keyword>
<dbReference type="Proteomes" id="UP000236546">
    <property type="component" value="Unassembled WGS sequence"/>
</dbReference>
<protein>
    <submittedName>
        <fullName evidence="4">Uncharacterized protein</fullName>
    </submittedName>
</protein>
<dbReference type="Pfam" id="PF22974">
    <property type="entry name" value="DUF7029"/>
    <property type="match status" value="1"/>
</dbReference>
<proteinExistence type="predicted"/>
<feature type="domain" description="DUF7223" evidence="3">
    <location>
        <begin position="198"/>
        <end position="448"/>
    </location>
</feature>
<gene>
    <name evidence="4" type="ORF">TGAMA5MH_02122</name>
</gene>
<accession>A0A2K0TKN9</accession>
<feature type="domain" description="DUF7029" evidence="2">
    <location>
        <begin position="79"/>
        <end position="174"/>
    </location>
</feature>
<reference evidence="4 5" key="1">
    <citation type="submission" date="2017-02" db="EMBL/GenBank/DDBJ databases">
        <title>Genomes of Trichoderma spp. with biocontrol activity.</title>
        <authorList>
            <person name="Gardiner D."/>
            <person name="Kazan K."/>
            <person name="Vos C."/>
            <person name="Harvey P."/>
        </authorList>
    </citation>
    <scope>NUCLEOTIDE SEQUENCE [LARGE SCALE GENOMIC DNA]</scope>
    <source>
        <strain evidence="4 5">A5MH</strain>
    </source>
</reference>
<evidence type="ECO:0000259" key="2">
    <source>
        <dbReference type="Pfam" id="PF22974"/>
    </source>
</evidence>
<organism evidence="4 5">
    <name type="scientific">Trichoderma gamsii</name>
    <dbReference type="NCBI Taxonomy" id="398673"/>
    <lineage>
        <taxon>Eukaryota</taxon>
        <taxon>Fungi</taxon>
        <taxon>Dikarya</taxon>
        <taxon>Ascomycota</taxon>
        <taxon>Pezizomycotina</taxon>
        <taxon>Sordariomycetes</taxon>
        <taxon>Hypocreomycetidae</taxon>
        <taxon>Hypocreales</taxon>
        <taxon>Hypocreaceae</taxon>
        <taxon>Trichoderma</taxon>
    </lineage>
</organism>
<dbReference type="OrthoDB" id="160645at2759"/>
<dbReference type="InterPro" id="IPR054293">
    <property type="entry name" value="DUF7029"/>
</dbReference>
<evidence type="ECO:0000256" key="1">
    <source>
        <dbReference type="SAM" id="SignalP"/>
    </source>
</evidence>
<evidence type="ECO:0000313" key="4">
    <source>
        <dbReference type="EMBL" id="PNP46087.1"/>
    </source>
</evidence>
<dbReference type="Pfam" id="PF23865">
    <property type="entry name" value="DUF7223"/>
    <property type="match status" value="1"/>
</dbReference>